<proteinExistence type="predicted"/>
<evidence type="ECO:0000256" key="1">
    <source>
        <dbReference type="SAM" id="Phobius"/>
    </source>
</evidence>
<evidence type="ECO:0000313" key="3">
    <source>
        <dbReference type="Proteomes" id="UP000077519"/>
    </source>
</evidence>
<name>A0A177Y631_9NOCA</name>
<accession>A0A177Y631</accession>
<comment type="caution">
    <text evidence="2">The sequence shown here is derived from an EMBL/GenBank/DDBJ whole genome shotgun (WGS) entry which is preliminary data.</text>
</comment>
<dbReference type="RefSeq" id="WP_068432129.1">
    <property type="nucleotide sequence ID" value="NZ_LVHI01000041.1"/>
</dbReference>
<protein>
    <submittedName>
        <fullName evidence="2">Uncharacterized protein</fullName>
    </submittedName>
</protein>
<dbReference type="Proteomes" id="UP000077519">
    <property type="component" value="Unassembled WGS sequence"/>
</dbReference>
<reference evidence="2 3" key="1">
    <citation type="submission" date="2016-03" db="EMBL/GenBank/DDBJ databases">
        <title>Genome sequence of Rhodococcus kyotonensis KB10.</title>
        <authorList>
            <person name="Jeong H."/>
            <person name="Hong C.E."/>
            <person name="Jo S.H."/>
            <person name="Park J.M."/>
        </authorList>
    </citation>
    <scope>NUCLEOTIDE SEQUENCE [LARGE SCALE GENOMIC DNA]</scope>
    <source>
        <strain evidence="2 3">KB10</strain>
    </source>
</reference>
<keyword evidence="1" id="KW-1133">Transmembrane helix</keyword>
<dbReference type="EMBL" id="LVHI01000041">
    <property type="protein sequence ID" value="OAK50964.1"/>
    <property type="molecule type" value="Genomic_DNA"/>
</dbReference>
<sequence>MGLGRRDVRLIGWSAVFAASQANIVRLLGPAGPHVLEVQTAWSADRYRQILDSMDTTTTARFRSHYYPDMVHPALYALALRAGAARLGELTELDPRTARILATTPVISAAGDYIENVVGLHLLDHPEHITDKVVRATTVVSVSKWVLALGCLAYLSAGFTGVWSRALRR</sequence>
<gene>
    <name evidence="2" type="ORF">A3K89_13830</name>
</gene>
<keyword evidence="1" id="KW-0812">Transmembrane</keyword>
<evidence type="ECO:0000313" key="2">
    <source>
        <dbReference type="EMBL" id="OAK50964.1"/>
    </source>
</evidence>
<keyword evidence="1" id="KW-0472">Membrane</keyword>
<organism evidence="2 3">
    <name type="scientific">Rhodococcoides kyotonense</name>
    <dbReference type="NCBI Taxonomy" id="398843"/>
    <lineage>
        <taxon>Bacteria</taxon>
        <taxon>Bacillati</taxon>
        <taxon>Actinomycetota</taxon>
        <taxon>Actinomycetes</taxon>
        <taxon>Mycobacteriales</taxon>
        <taxon>Nocardiaceae</taxon>
        <taxon>Rhodococcoides</taxon>
    </lineage>
</organism>
<feature type="transmembrane region" description="Helical" evidence="1">
    <location>
        <begin position="145"/>
        <end position="163"/>
    </location>
</feature>
<dbReference type="AlphaFoldDB" id="A0A177Y631"/>
<keyword evidence="3" id="KW-1185">Reference proteome</keyword>